<feature type="transmembrane region" description="Helical" evidence="2">
    <location>
        <begin position="21"/>
        <end position="39"/>
    </location>
</feature>
<keyword evidence="4" id="KW-1185">Reference proteome</keyword>
<gene>
    <name evidence="3" type="ORF">BJ986_002533</name>
</gene>
<dbReference type="Proteomes" id="UP000573599">
    <property type="component" value="Unassembled WGS sequence"/>
</dbReference>
<evidence type="ECO:0000313" key="4">
    <source>
        <dbReference type="Proteomes" id="UP000573599"/>
    </source>
</evidence>
<keyword evidence="2" id="KW-0472">Membrane</keyword>
<evidence type="ECO:0000256" key="1">
    <source>
        <dbReference type="SAM" id="MobiDB-lite"/>
    </source>
</evidence>
<feature type="region of interest" description="Disordered" evidence="1">
    <location>
        <begin position="200"/>
        <end position="229"/>
    </location>
</feature>
<sequence length="229" mass="23043">MRYVAGTSDRLGHAAWLAQPAYLVAEVALALLAGVRYSLADDTISALGTSCSPGEGGCSSAPLLMNLTFIGFGILQALGALPLLRDRGRPGVVGWLWVVAGVSSVGVGLLPVDAHRTTHSLVALPVFVAQPLALLLHARLLAPGRLRQVGLALATVALAGVVAFAALLGADHWSGLLERAAIWPAKLWLPLAALAAATAAGRGPSADAPPPGPPPGGTAPASPPTAPGR</sequence>
<name>A0A852WRW4_9MICO</name>
<feature type="transmembrane region" description="Helical" evidence="2">
    <location>
        <begin position="122"/>
        <end position="142"/>
    </location>
</feature>
<comment type="caution">
    <text evidence="3">The sequence shown here is derived from an EMBL/GenBank/DDBJ whole genome shotgun (WGS) entry which is preliminary data.</text>
</comment>
<evidence type="ECO:0000313" key="3">
    <source>
        <dbReference type="EMBL" id="NYG08046.1"/>
    </source>
</evidence>
<organism evidence="3 4">
    <name type="scientific">Pedococcus badiiscoriae</name>
    <dbReference type="NCBI Taxonomy" id="642776"/>
    <lineage>
        <taxon>Bacteria</taxon>
        <taxon>Bacillati</taxon>
        <taxon>Actinomycetota</taxon>
        <taxon>Actinomycetes</taxon>
        <taxon>Micrococcales</taxon>
        <taxon>Intrasporangiaceae</taxon>
        <taxon>Pedococcus</taxon>
    </lineage>
</organism>
<feature type="transmembrane region" description="Helical" evidence="2">
    <location>
        <begin position="91"/>
        <end position="110"/>
    </location>
</feature>
<dbReference type="InterPro" id="IPR009339">
    <property type="entry name" value="DUF998"/>
</dbReference>
<feature type="transmembrane region" description="Helical" evidence="2">
    <location>
        <begin position="63"/>
        <end position="84"/>
    </location>
</feature>
<feature type="transmembrane region" description="Helical" evidence="2">
    <location>
        <begin position="149"/>
        <end position="169"/>
    </location>
</feature>
<feature type="compositionally biased region" description="Pro residues" evidence="1">
    <location>
        <begin position="207"/>
        <end position="229"/>
    </location>
</feature>
<proteinExistence type="predicted"/>
<dbReference type="EMBL" id="JACCAB010000001">
    <property type="protein sequence ID" value="NYG08046.1"/>
    <property type="molecule type" value="Genomic_DNA"/>
</dbReference>
<accession>A0A852WRW4</accession>
<keyword evidence="2" id="KW-1133">Transmembrane helix</keyword>
<protein>
    <submittedName>
        <fullName evidence="3">Putative membrane protein</fullName>
    </submittedName>
</protein>
<keyword evidence="2" id="KW-0812">Transmembrane</keyword>
<reference evidence="3 4" key="1">
    <citation type="submission" date="2020-07" db="EMBL/GenBank/DDBJ databases">
        <title>Sequencing the genomes of 1000 actinobacteria strains.</title>
        <authorList>
            <person name="Klenk H.-P."/>
        </authorList>
    </citation>
    <scope>NUCLEOTIDE SEQUENCE [LARGE SCALE GENOMIC DNA]</scope>
    <source>
        <strain evidence="3 4">DSM 23987</strain>
    </source>
</reference>
<dbReference type="Pfam" id="PF06197">
    <property type="entry name" value="DUF998"/>
    <property type="match status" value="1"/>
</dbReference>
<dbReference type="AlphaFoldDB" id="A0A852WRW4"/>
<evidence type="ECO:0000256" key="2">
    <source>
        <dbReference type="SAM" id="Phobius"/>
    </source>
</evidence>
<dbReference type="RefSeq" id="WP_179422304.1">
    <property type="nucleotide sequence ID" value="NZ_JACCAB010000001.1"/>
</dbReference>